<name>A0A6B3LSE9_9BACT</name>
<evidence type="ECO:0000313" key="1">
    <source>
        <dbReference type="EMBL" id="NEM98733.1"/>
    </source>
</evidence>
<protein>
    <submittedName>
        <fullName evidence="1">Uncharacterized protein</fullName>
    </submittedName>
</protein>
<comment type="caution">
    <text evidence="1">The sequence shown here is derived from an EMBL/GenBank/DDBJ whole genome shotgun (WGS) entry which is preliminary data.</text>
</comment>
<gene>
    <name evidence="1" type="ORF">GXP69_13595</name>
</gene>
<dbReference type="EMBL" id="JAAGWD010000006">
    <property type="protein sequence ID" value="NEM98733.1"/>
    <property type="molecule type" value="Genomic_DNA"/>
</dbReference>
<reference evidence="1 2" key="1">
    <citation type="submission" date="2020-02" db="EMBL/GenBank/DDBJ databases">
        <authorList>
            <person name="Kim M.K."/>
        </authorList>
    </citation>
    <scope>NUCLEOTIDE SEQUENCE [LARGE SCALE GENOMIC DNA]</scope>
    <source>
        <strain evidence="1 2">BT327</strain>
    </source>
</reference>
<evidence type="ECO:0000313" key="2">
    <source>
        <dbReference type="Proteomes" id="UP000474777"/>
    </source>
</evidence>
<keyword evidence="2" id="KW-1185">Reference proteome</keyword>
<dbReference type="Proteomes" id="UP000474777">
    <property type="component" value="Unassembled WGS sequence"/>
</dbReference>
<organism evidence="1 2">
    <name type="scientific">Pontibacter burrus</name>
    <dbReference type="NCBI Taxonomy" id="2704466"/>
    <lineage>
        <taxon>Bacteria</taxon>
        <taxon>Pseudomonadati</taxon>
        <taxon>Bacteroidota</taxon>
        <taxon>Cytophagia</taxon>
        <taxon>Cytophagales</taxon>
        <taxon>Hymenobacteraceae</taxon>
        <taxon>Pontibacter</taxon>
    </lineage>
</organism>
<sequence length="192" mass="21404">MKKTLLYFGVASLALFNFSCDSDKEEVAVPKMELTMERTFVYHDTHETKKANYTTADFNTGINLENDQLTMYLAAEPDEVAFEVKKADLLNGYVGVYSLKTLPNPETGKANTTYIYDNNDGSGSAYFSQGNFMGGELKITEYNKQHNLISGTYELTMEDVPDPMLKAPTSNPRRCDVTVTGTFKNAVLITNP</sequence>
<dbReference type="AlphaFoldDB" id="A0A6B3LSE9"/>
<proteinExistence type="predicted"/>
<accession>A0A6B3LSE9</accession>
<dbReference type="RefSeq" id="WP_163915635.1">
    <property type="nucleotide sequence ID" value="NZ_JAAGWD010000006.1"/>
</dbReference>